<keyword evidence="1" id="KW-0808">Transferase</keyword>
<protein>
    <recommendedName>
        <fullName evidence="5">Transferase</fullName>
    </recommendedName>
</protein>
<name>A0A9W9CVY5_9PEZI</name>
<feature type="compositionally biased region" description="Basic and acidic residues" evidence="2">
    <location>
        <begin position="1"/>
        <end position="11"/>
    </location>
</feature>
<dbReference type="PANTHER" id="PTHR31642">
    <property type="entry name" value="TRICHOTHECENE 3-O-ACETYLTRANSFERASE"/>
    <property type="match status" value="1"/>
</dbReference>
<feature type="region of interest" description="Disordered" evidence="2">
    <location>
        <begin position="1"/>
        <end position="59"/>
    </location>
</feature>
<evidence type="ECO:0000256" key="1">
    <source>
        <dbReference type="ARBA" id="ARBA00022679"/>
    </source>
</evidence>
<sequence length="564" mass="61387">MTVSTFRDRLSGRLPLGTVPKKSQAPTSSGPKILSTRRILPATPPPPPPPPSNGPVTKPLSIADATTARFSICGAIWFYEVLPGTQPDATVLLTHLEQSLSQALDEYRHFAGQLRWSKPEDASILPGPETLGRPIITYNAPTDPGVDFTLASEARTLNSLVPSVEERMGRKKVWHATDFKQDEFLPSCPLAFHPNADLFEGLPGVSAQVTLFGCSGWAIGVRMTHCLGDAVCLVAFVKAWAERTRSLITGSTGGDGGIITPRCLFDSALLDQHAGIFANQPPDDEKIALARSLPMHRYDWWDADAPGIPAWARSEALATRPDAQTLAGLRLSPATPPPWTTWDASASVDHEQIRITADEVRRLKEAAQVGLPEGAFVSRLDALIAHFWMAINRARGLQSLREEKVYLNVSMGLRSRVEPPLPDTFAGSPLFLGHIGRTGAEVCSSSLGSVALELRRMMAVFTPEAVGAYLHDAAHEISPQRIWQAFLGSRQTGVTSWTKIGVYEVDFGAGRLQYVQARMPRLDGQLQIMDLGGTGDHEVSLCLEKETMKRLLGDKIFRAWGADA</sequence>
<dbReference type="GO" id="GO:0016747">
    <property type="term" value="F:acyltransferase activity, transferring groups other than amino-acyl groups"/>
    <property type="evidence" value="ECO:0007669"/>
    <property type="project" value="TreeGrafter"/>
</dbReference>
<gene>
    <name evidence="3" type="ORF">N0V93_006797</name>
</gene>
<dbReference type="AlphaFoldDB" id="A0A9W9CVY5"/>
<evidence type="ECO:0000313" key="3">
    <source>
        <dbReference type="EMBL" id="KAJ4389331.1"/>
    </source>
</evidence>
<accession>A0A9W9CVY5</accession>
<dbReference type="PANTHER" id="PTHR31642:SF310">
    <property type="entry name" value="FATTY ALCOHOL:CAFFEOYL-COA ACYLTRANSFERASE"/>
    <property type="match status" value="1"/>
</dbReference>
<dbReference type="OrthoDB" id="444127at2759"/>
<dbReference type="Pfam" id="PF02458">
    <property type="entry name" value="Transferase"/>
    <property type="match status" value="2"/>
</dbReference>
<dbReference type="Proteomes" id="UP001140453">
    <property type="component" value="Unassembled WGS sequence"/>
</dbReference>
<feature type="compositionally biased region" description="Pro residues" evidence="2">
    <location>
        <begin position="42"/>
        <end position="53"/>
    </location>
</feature>
<dbReference type="GO" id="GO:0044550">
    <property type="term" value="P:secondary metabolite biosynthetic process"/>
    <property type="evidence" value="ECO:0007669"/>
    <property type="project" value="TreeGrafter"/>
</dbReference>
<evidence type="ECO:0008006" key="5">
    <source>
        <dbReference type="Google" id="ProtNLM"/>
    </source>
</evidence>
<evidence type="ECO:0000256" key="2">
    <source>
        <dbReference type="SAM" id="MobiDB-lite"/>
    </source>
</evidence>
<dbReference type="Gene3D" id="3.30.559.10">
    <property type="entry name" value="Chloramphenicol acetyltransferase-like domain"/>
    <property type="match status" value="2"/>
</dbReference>
<dbReference type="EMBL" id="JAPEVB010000004">
    <property type="protein sequence ID" value="KAJ4389331.1"/>
    <property type="molecule type" value="Genomic_DNA"/>
</dbReference>
<proteinExistence type="predicted"/>
<dbReference type="InterPro" id="IPR023213">
    <property type="entry name" value="CAT-like_dom_sf"/>
</dbReference>
<keyword evidence="4" id="KW-1185">Reference proteome</keyword>
<organism evidence="3 4">
    <name type="scientific">Gnomoniopsis smithogilvyi</name>
    <dbReference type="NCBI Taxonomy" id="1191159"/>
    <lineage>
        <taxon>Eukaryota</taxon>
        <taxon>Fungi</taxon>
        <taxon>Dikarya</taxon>
        <taxon>Ascomycota</taxon>
        <taxon>Pezizomycotina</taxon>
        <taxon>Sordariomycetes</taxon>
        <taxon>Sordariomycetidae</taxon>
        <taxon>Diaporthales</taxon>
        <taxon>Gnomoniaceae</taxon>
        <taxon>Gnomoniopsis</taxon>
    </lineage>
</organism>
<reference evidence="3" key="1">
    <citation type="submission" date="2022-10" db="EMBL/GenBank/DDBJ databases">
        <title>Tapping the CABI collections for fungal endophytes: first genome assemblies for Collariella, Neodidymelliopsis, Ascochyta clinopodiicola, Didymella pomorum, Didymosphaeria variabile, Neocosmospora piperis and Neocucurbitaria cava.</title>
        <authorList>
            <person name="Hill R."/>
        </authorList>
    </citation>
    <scope>NUCLEOTIDE SEQUENCE</scope>
    <source>
        <strain evidence="3">IMI 355082</strain>
    </source>
</reference>
<dbReference type="InterPro" id="IPR050317">
    <property type="entry name" value="Plant_Fungal_Acyltransferase"/>
</dbReference>
<evidence type="ECO:0000313" key="4">
    <source>
        <dbReference type="Proteomes" id="UP001140453"/>
    </source>
</evidence>
<comment type="caution">
    <text evidence="3">The sequence shown here is derived from an EMBL/GenBank/DDBJ whole genome shotgun (WGS) entry which is preliminary data.</text>
</comment>